<dbReference type="SMART" id="SM00986">
    <property type="entry name" value="UDG"/>
    <property type="match status" value="1"/>
</dbReference>
<keyword evidence="6 7" id="KW-0539">Nucleus</keyword>
<reference evidence="11 12" key="2">
    <citation type="journal article" date="2014" name="J. Gen. Appl. Microbiol.">
        <title>The early diverging ascomycetous budding yeast Saitoella complicata has three histone deacetylases belonging to the Clr6, Hos2, and Rpd3 lineages.</title>
        <authorList>
            <person name="Nishida H."/>
            <person name="Matsumoto T."/>
            <person name="Kondo S."/>
            <person name="Hamamoto M."/>
            <person name="Yoshikawa H."/>
        </authorList>
    </citation>
    <scope>NUCLEOTIDE SEQUENCE [LARGE SCALE GENOMIC DNA]</scope>
    <source>
        <strain evidence="11 12">NRRL Y-17804</strain>
    </source>
</reference>
<dbReference type="GO" id="GO:0005739">
    <property type="term" value="C:mitochondrion"/>
    <property type="evidence" value="ECO:0007669"/>
    <property type="project" value="UniProtKB-SubCell"/>
</dbReference>
<reference evidence="11 12" key="1">
    <citation type="journal article" date="2011" name="J. Gen. Appl. Microbiol.">
        <title>Draft genome sequencing of the enigmatic yeast Saitoella complicata.</title>
        <authorList>
            <person name="Nishida H."/>
            <person name="Hamamoto M."/>
            <person name="Sugiyama J."/>
        </authorList>
    </citation>
    <scope>NUCLEOTIDE SEQUENCE [LARGE SCALE GENOMIC DNA]</scope>
    <source>
        <strain evidence="11 12">NRRL Y-17804</strain>
    </source>
</reference>
<evidence type="ECO:0000256" key="5">
    <source>
        <dbReference type="ARBA" id="ARBA00023204"/>
    </source>
</evidence>
<evidence type="ECO:0000259" key="10">
    <source>
        <dbReference type="SMART" id="SM00986"/>
    </source>
</evidence>
<dbReference type="Gene3D" id="3.40.470.10">
    <property type="entry name" value="Uracil-DNA glycosylase-like domain"/>
    <property type="match status" value="1"/>
</dbReference>
<dbReference type="AlphaFoldDB" id="A0A0E9N8D7"/>
<dbReference type="GO" id="GO:0004844">
    <property type="term" value="F:uracil DNA N-glycosylase activity"/>
    <property type="evidence" value="ECO:0007669"/>
    <property type="project" value="UniProtKB-UniRule"/>
</dbReference>
<dbReference type="HAMAP" id="MF_00148">
    <property type="entry name" value="UDG"/>
    <property type="match status" value="1"/>
</dbReference>
<dbReference type="PROSITE" id="PS00130">
    <property type="entry name" value="U_DNA_GLYCOSYLASE"/>
    <property type="match status" value="1"/>
</dbReference>
<dbReference type="STRING" id="698492.A0A0E9N8D7"/>
<keyword evidence="3 7" id="KW-0378">Hydrolase</keyword>
<dbReference type="PANTHER" id="PTHR11264">
    <property type="entry name" value="URACIL-DNA GLYCOSYLASE"/>
    <property type="match status" value="1"/>
</dbReference>
<keyword evidence="12" id="KW-1185">Reference proteome</keyword>
<dbReference type="OMA" id="AGKKWFP"/>
<dbReference type="SUPFAM" id="SSF52141">
    <property type="entry name" value="Uracil-DNA glycosylase-like"/>
    <property type="match status" value="1"/>
</dbReference>
<dbReference type="GO" id="GO:0005634">
    <property type="term" value="C:nucleus"/>
    <property type="evidence" value="ECO:0007669"/>
    <property type="project" value="UniProtKB-SubCell"/>
</dbReference>
<name>A0A0E9N8D7_SAICN</name>
<reference evidence="11 12" key="3">
    <citation type="journal article" date="2015" name="Genome Announc.">
        <title>Draft Genome Sequence of the Archiascomycetous Yeast Saitoella complicata.</title>
        <authorList>
            <person name="Yamauchi K."/>
            <person name="Kondo S."/>
            <person name="Hamamoto M."/>
            <person name="Takahashi Y."/>
            <person name="Ogura Y."/>
            <person name="Hayashi T."/>
            <person name="Nishida H."/>
        </authorList>
    </citation>
    <scope>NUCLEOTIDE SEQUENCE [LARGE SCALE GENOMIC DNA]</scope>
    <source>
        <strain evidence="11 12">NRRL Y-17804</strain>
    </source>
</reference>
<keyword evidence="2 7" id="KW-0227">DNA damage</keyword>
<proteinExistence type="inferred from homology"/>
<feature type="active site" description="Proton acceptor" evidence="7 8">
    <location>
        <position position="140"/>
    </location>
</feature>
<feature type="region of interest" description="Disordered" evidence="9">
    <location>
        <begin position="16"/>
        <end position="47"/>
    </location>
</feature>
<evidence type="ECO:0000313" key="12">
    <source>
        <dbReference type="Proteomes" id="UP000033140"/>
    </source>
</evidence>
<dbReference type="InterPro" id="IPR005122">
    <property type="entry name" value="Uracil-DNA_glycosylase-like"/>
</dbReference>
<dbReference type="InterPro" id="IPR036895">
    <property type="entry name" value="Uracil-DNA_glycosylase-like_sf"/>
</dbReference>
<dbReference type="NCBIfam" id="NF003592">
    <property type="entry name" value="PRK05254.1-5"/>
    <property type="match status" value="1"/>
</dbReference>
<dbReference type="SMART" id="SM00987">
    <property type="entry name" value="UreE_C"/>
    <property type="match status" value="1"/>
</dbReference>
<dbReference type="InterPro" id="IPR002043">
    <property type="entry name" value="UDG_fam1"/>
</dbReference>
<dbReference type="PANTHER" id="PTHR11264:SF0">
    <property type="entry name" value="URACIL-DNA GLYCOSYLASE"/>
    <property type="match status" value="1"/>
</dbReference>
<dbReference type="CDD" id="cd10027">
    <property type="entry name" value="UDG-F1-like"/>
    <property type="match status" value="1"/>
</dbReference>
<accession>A0A0E9N8D7</accession>
<dbReference type="NCBIfam" id="NF003589">
    <property type="entry name" value="PRK05254.1-2"/>
    <property type="match status" value="1"/>
</dbReference>
<feature type="region of interest" description="Disordered" evidence="9">
    <location>
        <begin position="365"/>
        <end position="415"/>
    </location>
</feature>
<comment type="subcellular location">
    <subcellularLocation>
        <location evidence="7">Mitochondrion</location>
    </subcellularLocation>
    <subcellularLocation>
        <location evidence="7">Nucleus</location>
    </subcellularLocation>
</comment>
<evidence type="ECO:0000256" key="1">
    <source>
        <dbReference type="ARBA" id="ARBA00008184"/>
    </source>
</evidence>
<protein>
    <recommendedName>
        <fullName evidence="7">Uracil-DNA glycosylase</fullName>
        <shortName evidence="7">UDG</shortName>
        <ecNumber evidence="7">3.2.2.27</ecNumber>
    </recommendedName>
</protein>
<sequence>MSAKRKAASAIVASVDAKKSKQSSLSSFFSGAAPTSPAKVTVRAPTTVPNSNAPFDKDRWVDSLSEKNKELLELEIKTLHDSWFSALHGEFTKPYFLKLKEFLKQERGKRKWIFPPEEDVYSWARHTPLDKVKVVILGQDPYHGQGQAHGLCFSVRPPINAPPSLKNIYTALKNDYPDFTKPRDGLLTPWADRGVLLINTCLTVEAHKANSHAKKGWEEFTAKVLRTVAEQRSDGVVFLAWGSPAQKNIDASVPNKSRHLILKSVHPSPLSAHRGFMTCGHFKQANAWLKERYGSGGVVEWDCLAEEKRQNGLPVATEEEVVVEKFDANHLPGLIITKTDDTQRQAERADAKVQVEDIDTSEPVERVGRDVIDDPVNGPPGASDKKHAEVIFGESTGEYAREQGTSGHQEKQNEI</sequence>
<keyword evidence="5 7" id="KW-0234">DNA repair</keyword>
<evidence type="ECO:0000256" key="6">
    <source>
        <dbReference type="ARBA" id="ARBA00023242"/>
    </source>
</evidence>
<dbReference type="FunFam" id="3.40.470.10:FF:000007">
    <property type="entry name" value="Uracil-DNA glycosylase"/>
    <property type="match status" value="1"/>
</dbReference>
<dbReference type="EMBL" id="BACD03000002">
    <property type="protein sequence ID" value="GAO46063.1"/>
    <property type="molecule type" value="Genomic_DNA"/>
</dbReference>
<feature type="domain" description="Uracil-DNA glycosylase-like" evidence="10">
    <location>
        <begin position="125"/>
        <end position="289"/>
    </location>
</feature>
<dbReference type="NCBIfam" id="TIGR00628">
    <property type="entry name" value="ung"/>
    <property type="match status" value="1"/>
</dbReference>
<evidence type="ECO:0000256" key="8">
    <source>
        <dbReference type="PROSITE-ProRule" id="PRU10072"/>
    </source>
</evidence>
<keyword evidence="4 7" id="KW-0496">Mitochondrion</keyword>
<dbReference type="Proteomes" id="UP000033140">
    <property type="component" value="Unassembled WGS sequence"/>
</dbReference>
<evidence type="ECO:0000313" key="11">
    <source>
        <dbReference type="EMBL" id="GAO46063.1"/>
    </source>
</evidence>
<comment type="caution">
    <text evidence="11">The sequence shown here is derived from an EMBL/GenBank/DDBJ whole genome shotgun (WGS) entry which is preliminary data.</text>
</comment>
<gene>
    <name evidence="7" type="primary">UNG1</name>
    <name evidence="11" type="ORF">G7K_0306-t1</name>
</gene>
<dbReference type="EC" id="3.2.2.27" evidence="7"/>
<dbReference type="NCBIfam" id="NF003591">
    <property type="entry name" value="PRK05254.1-4"/>
    <property type="match status" value="1"/>
</dbReference>
<dbReference type="Pfam" id="PF03167">
    <property type="entry name" value="UDG"/>
    <property type="match status" value="1"/>
</dbReference>
<comment type="function">
    <text evidence="7">Excises uracil residues from the DNA which can arise as a result of misincorporation of dUMP residues by DNA polymerase or due to deamination of cytosine.</text>
</comment>
<comment type="catalytic activity">
    <reaction evidence="7">
        <text>Hydrolyzes single-stranded DNA or mismatched double-stranded DNA and polynucleotides, releasing free uracil.</text>
        <dbReference type="EC" id="3.2.2.27"/>
    </reaction>
</comment>
<organism evidence="11 12">
    <name type="scientific">Saitoella complicata (strain BCRC 22490 / CBS 7301 / JCM 7358 / NBRC 10748 / NRRL Y-17804)</name>
    <dbReference type="NCBI Taxonomy" id="698492"/>
    <lineage>
        <taxon>Eukaryota</taxon>
        <taxon>Fungi</taxon>
        <taxon>Dikarya</taxon>
        <taxon>Ascomycota</taxon>
        <taxon>Taphrinomycotina</taxon>
        <taxon>Taphrinomycotina incertae sedis</taxon>
        <taxon>Saitoella</taxon>
    </lineage>
</organism>
<evidence type="ECO:0000256" key="2">
    <source>
        <dbReference type="ARBA" id="ARBA00022763"/>
    </source>
</evidence>
<evidence type="ECO:0000256" key="7">
    <source>
        <dbReference type="HAMAP-Rule" id="MF_03166"/>
    </source>
</evidence>
<dbReference type="NCBIfam" id="NF003588">
    <property type="entry name" value="PRK05254.1-1"/>
    <property type="match status" value="1"/>
</dbReference>
<evidence type="ECO:0000256" key="3">
    <source>
        <dbReference type="ARBA" id="ARBA00022801"/>
    </source>
</evidence>
<comment type="similarity">
    <text evidence="1 7">Belongs to the uracil-DNA glycosylase (UDG) superfamily. UNG family.</text>
</comment>
<evidence type="ECO:0000256" key="9">
    <source>
        <dbReference type="SAM" id="MobiDB-lite"/>
    </source>
</evidence>
<evidence type="ECO:0000256" key="4">
    <source>
        <dbReference type="ARBA" id="ARBA00023128"/>
    </source>
</evidence>
<dbReference type="InterPro" id="IPR018085">
    <property type="entry name" value="Ura-DNA_Glyclase_AS"/>
</dbReference>
<dbReference type="GO" id="GO:0097510">
    <property type="term" value="P:base-excision repair, AP site formation via deaminated base removal"/>
    <property type="evidence" value="ECO:0007669"/>
    <property type="project" value="TreeGrafter"/>
</dbReference>